<feature type="region of interest" description="Disordered" evidence="1">
    <location>
        <begin position="213"/>
        <end position="237"/>
    </location>
</feature>
<dbReference type="KEGG" id="dpp:DICPUDRAFT_153453"/>
<reference evidence="4" key="1">
    <citation type="journal article" date="2011" name="Genome Biol.">
        <title>Comparative genomics of the social amoebae Dictyostelium discoideum and Dictyostelium purpureum.</title>
        <authorList>
            <consortium name="US DOE Joint Genome Institute (JGI-PGF)"/>
            <person name="Sucgang R."/>
            <person name="Kuo A."/>
            <person name="Tian X."/>
            <person name="Salerno W."/>
            <person name="Parikh A."/>
            <person name="Feasley C.L."/>
            <person name="Dalin E."/>
            <person name="Tu H."/>
            <person name="Huang E."/>
            <person name="Barry K."/>
            <person name="Lindquist E."/>
            <person name="Shapiro H."/>
            <person name="Bruce D."/>
            <person name="Schmutz J."/>
            <person name="Salamov A."/>
            <person name="Fey P."/>
            <person name="Gaudet P."/>
            <person name="Anjard C."/>
            <person name="Babu M.M."/>
            <person name="Basu S."/>
            <person name="Bushmanova Y."/>
            <person name="van der Wel H."/>
            <person name="Katoh-Kurasawa M."/>
            <person name="Dinh C."/>
            <person name="Coutinho P.M."/>
            <person name="Saito T."/>
            <person name="Elias M."/>
            <person name="Schaap P."/>
            <person name="Kay R.R."/>
            <person name="Henrissat B."/>
            <person name="Eichinger L."/>
            <person name="Rivero F."/>
            <person name="Putnam N.H."/>
            <person name="West C.M."/>
            <person name="Loomis W.F."/>
            <person name="Chisholm R.L."/>
            <person name="Shaulsky G."/>
            <person name="Strassmann J.E."/>
            <person name="Queller D.C."/>
            <person name="Kuspa A."/>
            <person name="Grigoriev I.V."/>
        </authorList>
    </citation>
    <scope>NUCLEOTIDE SEQUENCE [LARGE SCALE GENOMIC DNA]</scope>
    <source>
        <strain evidence="4">QSDP1</strain>
    </source>
</reference>
<feature type="transmembrane region" description="Helical" evidence="2">
    <location>
        <begin position="93"/>
        <end position="115"/>
    </location>
</feature>
<organism evidence="3 4">
    <name type="scientific">Dictyostelium purpureum</name>
    <name type="common">Slime mold</name>
    <dbReference type="NCBI Taxonomy" id="5786"/>
    <lineage>
        <taxon>Eukaryota</taxon>
        <taxon>Amoebozoa</taxon>
        <taxon>Evosea</taxon>
        <taxon>Eumycetozoa</taxon>
        <taxon>Dictyostelia</taxon>
        <taxon>Dictyosteliales</taxon>
        <taxon>Dictyosteliaceae</taxon>
        <taxon>Dictyostelium</taxon>
    </lineage>
</organism>
<dbReference type="VEuPathDB" id="AmoebaDB:DICPUDRAFT_153453"/>
<keyword evidence="4" id="KW-1185">Reference proteome</keyword>
<name>F0ZNY5_DICPU</name>
<dbReference type="Proteomes" id="UP000001064">
    <property type="component" value="Unassembled WGS sequence"/>
</dbReference>
<keyword evidence="2" id="KW-0812">Transmembrane</keyword>
<protein>
    <submittedName>
        <fullName evidence="3">Uncharacterized protein</fullName>
    </submittedName>
</protein>
<dbReference type="FunCoup" id="F0ZNY5">
    <property type="interactions" value="742"/>
</dbReference>
<dbReference type="InParanoid" id="F0ZNY5"/>
<keyword evidence="2" id="KW-0472">Membrane</keyword>
<evidence type="ECO:0000313" key="3">
    <source>
        <dbReference type="EMBL" id="EGC34346.1"/>
    </source>
</evidence>
<dbReference type="RefSeq" id="XP_003289139.1">
    <property type="nucleotide sequence ID" value="XM_003289091.1"/>
</dbReference>
<accession>F0ZNY5</accession>
<keyword evidence="2" id="KW-1133">Transmembrane helix</keyword>
<dbReference type="EMBL" id="GL871101">
    <property type="protein sequence ID" value="EGC34346.1"/>
    <property type="molecule type" value="Genomic_DNA"/>
</dbReference>
<proteinExistence type="predicted"/>
<gene>
    <name evidence="3" type="ORF">DICPUDRAFT_153453</name>
</gene>
<dbReference type="GeneID" id="10500049"/>
<evidence type="ECO:0000256" key="1">
    <source>
        <dbReference type="SAM" id="MobiDB-lite"/>
    </source>
</evidence>
<sequence length="237" mass="27190">MGFDIENNSTATPATTIPNTTILVRPQQPIGPRDTLFRYKLAKEYSWTGKFIQFKTTFSNYPLELNNYLPVQEMSNLICKANGLIEKERYRRIMTLIVFLIGYLLFSAPLIYAAYSGITTLVIAIPIVVISFMVFALTILIILDKKKIKKLDEELLDIETRNKYRGIIISFKRKNVPFSRALDFKATVYYPGYNTLQTAPQMYNPSTSINHNSTPSYIPSPYYQTPKTQESTPLLKQ</sequence>
<feature type="transmembrane region" description="Helical" evidence="2">
    <location>
        <begin position="121"/>
        <end position="143"/>
    </location>
</feature>
<dbReference type="AlphaFoldDB" id="F0ZNY5"/>
<evidence type="ECO:0000313" key="4">
    <source>
        <dbReference type="Proteomes" id="UP000001064"/>
    </source>
</evidence>
<evidence type="ECO:0000256" key="2">
    <source>
        <dbReference type="SAM" id="Phobius"/>
    </source>
</evidence>